<evidence type="ECO:0000313" key="1">
    <source>
        <dbReference type="EMBL" id="KAK7062993.1"/>
    </source>
</evidence>
<sequence>MNSSLCEEKCTCCLPPVMPTTIRPQPEICKNTSSCVSAGGFCDFQCPPDAQMDSSLCEGNCTCCLPPVMPTTMKPQPDICKHTNSCARAGGFCDFQCPPDAQKDSSLCEGNCTCCLPPAFLWKKKVIFFL</sequence>
<name>A0AAN8ZQU4_HALRR</name>
<dbReference type="AlphaFoldDB" id="A0AAN8ZQU4"/>
<reference evidence="1 2" key="1">
    <citation type="submission" date="2023-11" db="EMBL/GenBank/DDBJ databases">
        <title>Halocaridina rubra genome assembly.</title>
        <authorList>
            <person name="Smith C."/>
        </authorList>
    </citation>
    <scope>NUCLEOTIDE SEQUENCE [LARGE SCALE GENOMIC DNA]</scope>
    <source>
        <strain evidence="1">EP-1</strain>
        <tissue evidence="1">Whole</tissue>
    </source>
</reference>
<keyword evidence="2" id="KW-1185">Reference proteome</keyword>
<proteinExistence type="predicted"/>
<gene>
    <name evidence="1" type="ORF">SK128_026690</name>
</gene>
<accession>A0AAN8ZQU4</accession>
<dbReference type="Proteomes" id="UP001381693">
    <property type="component" value="Unassembled WGS sequence"/>
</dbReference>
<evidence type="ECO:0000313" key="2">
    <source>
        <dbReference type="Proteomes" id="UP001381693"/>
    </source>
</evidence>
<organism evidence="1 2">
    <name type="scientific">Halocaridina rubra</name>
    <name type="common">Hawaiian red shrimp</name>
    <dbReference type="NCBI Taxonomy" id="373956"/>
    <lineage>
        <taxon>Eukaryota</taxon>
        <taxon>Metazoa</taxon>
        <taxon>Ecdysozoa</taxon>
        <taxon>Arthropoda</taxon>
        <taxon>Crustacea</taxon>
        <taxon>Multicrustacea</taxon>
        <taxon>Malacostraca</taxon>
        <taxon>Eumalacostraca</taxon>
        <taxon>Eucarida</taxon>
        <taxon>Decapoda</taxon>
        <taxon>Pleocyemata</taxon>
        <taxon>Caridea</taxon>
        <taxon>Atyoidea</taxon>
        <taxon>Atyidae</taxon>
        <taxon>Halocaridina</taxon>
    </lineage>
</organism>
<protein>
    <submittedName>
        <fullName evidence="1">Uncharacterized protein</fullName>
    </submittedName>
</protein>
<dbReference type="EMBL" id="JAXCGZ010020985">
    <property type="protein sequence ID" value="KAK7062993.1"/>
    <property type="molecule type" value="Genomic_DNA"/>
</dbReference>
<comment type="caution">
    <text evidence="1">The sequence shown here is derived from an EMBL/GenBank/DDBJ whole genome shotgun (WGS) entry which is preliminary data.</text>
</comment>